<sequence>MQKVDALEALMTAVRAKPASRFPPKDDKRLDEHLVFPSCKPSFRMKKRRKVFTIGSCFARNIEDFLQDFDVPTTRFAVDASEWPSRPNGILNEYNPGTIAQRLNWSAQSASTVGMSETLVGPAESCADLLLPRSPDVTLQRARERRGEIDQLYAELPGSDFVIITLGLTECWYDDHTGTFLNRMPPEDVMRAQKGRYVFVNLGFQDCVNLLTRAFEQVTAPRGRHVILTVSPVPLQTTFTGQDCYTANMRSKSVLRAVADEIVARFPGKVDYFPSYEIVMSGGTRAFGKDNVHVFPKVIGKVMDHLFANYL</sequence>
<dbReference type="KEGG" id="pami:JCM7686_1535"/>
<dbReference type="STRING" id="1367847.JCM7686_1535"/>
<dbReference type="PATRIC" id="fig|1367847.3.peg.1508"/>
<dbReference type="InterPro" id="IPR014982">
    <property type="entry name" value="GSCFA"/>
</dbReference>
<proteinExistence type="predicted"/>
<accession>S5YTU2</accession>
<name>S5YTU2_PARAH</name>
<feature type="domain" description="GSCFA" evidence="1">
    <location>
        <begin position="50"/>
        <end position="305"/>
    </location>
</feature>
<evidence type="ECO:0000313" key="2">
    <source>
        <dbReference type="EMBL" id="AGT08636.1"/>
    </source>
</evidence>
<evidence type="ECO:0000313" key="3">
    <source>
        <dbReference type="Proteomes" id="UP000015480"/>
    </source>
</evidence>
<dbReference type="EMBL" id="CP006650">
    <property type="protein sequence ID" value="AGT08636.1"/>
    <property type="molecule type" value="Genomic_DNA"/>
</dbReference>
<dbReference type="Proteomes" id="UP000015480">
    <property type="component" value="Chromosome"/>
</dbReference>
<keyword evidence="3" id="KW-1185">Reference proteome</keyword>
<dbReference type="eggNOG" id="COG0457">
    <property type="taxonomic scope" value="Bacteria"/>
</dbReference>
<evidence type="ECO:0000259" key="1">
    <source>
        <dbReference type="Pfam" id="PF08885"/>
    </source>
</evidence>
<organism evidence="2 3">
    <name type="scientific">Paracoccus aminophilus JCM 7686</name>
    <dbReference type="NCBI Taxonomy" id="1367847"/>
    <lineage>
        <taxon>Bacteria</taxon>
        <taxon>Pseudomonadati</taxon>
        <taxon>Pseudomonadota</taxon>
        <taxon>Alphaproteobacteria</taxon>
        <taxon>Rhodobacterales</taxon>
        <taxon>Paracoccaceae</taxon>
        <taxon>Paracoccus</taxon>
    </lineage>
</organism>
<reference evidence="2 3" key="1">
    <citation type="journal article" date="2014" name="BMC Genomics">
        <title>Architecture and functions of a multipartite genome of the methylotrophic bacterium Paracoccus aminophilus JCM 7686, containing primary and secondary chromids.</title>
        <authorList>
            <person name="Dziewit L."/>
            <person name="Czarnecki J."/>
            <person name="Wibberg D."/>
            <person name="Radlinska M."/>
            <person name="Mrozek P."/>
            <person name="Szymczak M."/>
            <person name="Schluter A."/>
            <person name="Puhler A."/>
            <person name="Bartosik D."/>
        </authorList>
    </citation>
    <scope>NUCLEOTIDE SEQUENCE [LARGE SCALE GENOMIC DNA]</scope>
    <source>
        <strain evidence="2">JCM 7686</strain>
    </source>
</reference>
<dbReference type="HOGENOM" id="CLU_049172_1_0_5"/>
<protein>
    <recommendedName>
        <fullName evidence="1">GSCFA domain-containing protein</fullName>
    </recommendedName>
</protein>
<dbReference type="AlphaFoldDB" id="S5YTU2"/>
<gene>
    <name evidence="2" type="ORF">JCM7686_1535</name>
</gene>
<dbReference type="Pfam" id="PF08885">
    <property type="entry name" value="GSCFA"/>
    <property type="match status" value="1"/>
</dbReference>